<keyword evidence="2" id="KW-1185">Reference proteome</keyword>
<sequence length="385" mass="43026">MCAGALTYTPTQHFEDRAIAFRKIGDAIDKSDLHLRNALLSLTPEQRFELMRRACPELKVKLSPLLVDVQTEKVKPPDREPFIPDDLPEGLKAELIRYRDRLKRRHELLLKRGHSRSPRYLSELLKMPVRLARFLQAEGITSWDGMRKRDIVSFLAANPLVRPTALTRLLRAISEDKPFSERRGRYVRGRTASKPSPLQEVLSPAELDAALAGIKESRSDVEYAAAWLVGKLGMTAAAAHGLTADLLRLDETGRLVIRPAKVWVVVPKSIAKILAKVADEVAPGWSGANANEFEFIRLFDNKLPKLDDFRSDVLGGDARRLRASAVYTAMLRGNLDRVTLNQTMGVSIATITSIERHLSSDLHRKVAPELVAARNKVLRGDDGVD</sequence>
<name>A0A254N0V6_9BURK</name>
<evidence type="ECO:0000313" key="2">
    <source>
        <dbReference type="Proteomes" id="UP000197446"/>
    </source>
</evidence>
<dbReference type="AlphaFoldDB" id="A0A254N0V6"/>
<evidence type="ECO:0000313" key="1">
    <source>
        <dbReference type="EMBL" id="OWR01915.1"/>
    </source>
</evidence>
<reference evidence="1 2" key="1">
    <citation type="journal article" date="2007" name="Int. J. Syst. Evol. Microbiol.">
        <title>Description of Pelomonas aquatica sp. nov. and Pelomonas puraquae sp. nov., isolated from industrial and haemodialysis water.</title>
        <authorList>
            <person name="Gomila M."/>
            <person name="Bowien B."/>
            <person name="Falsen E."/>
            <person name="Moore E.R."/>
            <person name="Lalucat J."/>
        </authorList>
    </citation>
    <scope>NUCLEOTIDE SEQUENCE [LARGE SCALE GENOMIC DNA]</scope>
    <source>
        <strain evidence="1 2">CCUG 52769</strain>
    </source>
</reference>
<dbReference type="Proteomes" id="UP000197446">
    <property type="component" value="Unassembled WGS sequence"/>
</dbReference>
<protein>
    <recommendedName>
        <fullName evidence="3">Tyr recombinase domain-containing protein</fullName>
    </recommendedName>
</protein>
<dbReference type="EMBL" id="NISI01000011">
    <property type="protein sequence ID" value="OWR01915.1"/>
    <property type="molecule type" value="Genomic_DNA"/>
</dbReference>
<gene>
    <name evidence="1" type="ORF">CDO81_21515</name>
</gene>
<evidence type="ECO:0008006" key="3">
    <source>
        <dbReference type="Google" id="ProtNLM"/>
    </source>
</evidence>
<organism evidence="1 2">
    <name type="scientific">Roseateles puraquae</name>
    <dbReference type="NCBI Taxonomy" id="431059"/>
    <lineage>
        <taxon>Bacteria</taxon>
        <taxon>Pseudomonadati</taxon>
        <taxon>Pseudomonadota</taxon>
        <taxon>Betaproteobacteria</taxon>
        <taxon>Burkholderiales</taxon>
        <taxon>Sphaerotilaceae</taxon>
        <taxon>Roseateles</taxon>
    </lineage>
</organism>
<accession>A0A254N0V6</accession>
<proteinExistence type="predicted"/>
<comment type="caution">
    <text evidence="1">The sequence shown here is derived from an EMBL/GenBank/DDBJ whole genome shotgun (WGS) entry which is preliminary data.</text>
</comment>